<gene>
    <name evidence="1" type="ORF">pETSU_193</name>
</gene>
<proteinExistence type="predicted"/>
<accession>A0A4D6DWU5</accession>
<evidence type="ECO:0000313" key="2">
    <source>
        <dbReference type="Proteomes" id="UP000297195"/>
    </source>
</evidence>
<evidence type="ECO:0000313" key="1">
    <source>
        <dbReference type="EMBL" id="QBZ70774.1"/>
    </source>
</evidence>
<reference evidence="1 2" key="1">
    <citation type="submission" date="2019-03" db="EMBL/GenBank/DDBJ databases">
        <authorList>
            <person name="Kim S.G."/>
            <person name="Park S.C."/>
        </authorList>
    </citation>
    <scope>NUCLEOTIDE SEQUENCE [LARGE SCALE GENOMIC DNA]</scope>
</reference>
<protein>
    <submittedName>
        <fullName evidence="1">Uncharacterized protein</fullName>
    </submittedName>
</protein>
<name>A0A4D6DWU5_9CAUD</name>
<organism evidence="1 2">
    <name type="scientific">Edwardsiella phage pEt-SU</name>
    <dbReference type="NCBI Taxonomy" id="2562142"/>
    <lineage>
        <taxon>Viruses</taxon>
        <taxon>Duplodnaviria</taxon>
        <taxon>Heunggongvirae</taxon>
        <taxon>Uroviricota</taxon>
        <taxon>Caudoviricetes</taxon>
        <taxon>Chimalliviridae</taxon>
        <taxon>Petsuvirus</taxon>
        <taxon>Petsuvirus pEtSU</taxon>
    </lineage>
</organism>
<dbReference type="EMBL" id="MK689364">
    <property type="protein sequence ID" value="QBZ70774.1"/>
    <property type="molecule type" value="Genomic_DNA"/>
</dbReference>
<keyword evidence="2" id="KW-1185">Reference proteome</keyword>
<dbReference type="Proteomes" id="UP000297195">
    <property type="component" value="Segment"/>
</dbReference>
<sequence length="200" mass="23231">MEICFNNLYYETVRGDVMFFNKLLNMIPFFRKRNVKKIRKELVDIKNDFADGFFNDKFIISLHNILNSGLIDFSGHLVNDSLSKVTTYSKTSQGAVTFINKGDFKKTSVERSKLISMTESTDFFSNWYSHEESVFDLISIMSRALQIHVCQIKNLDVSGHELISQHVSESDLEFIESLLYRLLLIDVTSLSIFYLESKYD</sequence>